<gene>
    <name evidence="6" type="ORF">PAF17_10475</name>
</gene>
<dbReference type="InterPro" id="IPR002711">
    <property type="entry name" value="HNH"/>
</dbReference>
<sequence>MVMKLCCAPGCDEVAIDGRAHCPEHAAAADARLRARRDAAKTSAVALAGAAFYRTRRWRKQSKLFLDRHPLCADCAAIGIVTAAREVDHIVPHRGDARLMWDKSNWQSLCKPCHSRKTAREVFAGCRRD</sequence>
<dbReference type="EMBL" id="JAQBIE010000011">
    <property type="protein sequence ID" value="MDB6177925.1"/>
    <property type="molecule type" value="Genomic_DNA"/>
</dbReference>
<name>A0ABT4ZEX1_9RHOB</name>
<keyword evidence="2" id="KW-0378">Hydrolase</keyword>
<dbReference type="GO" id="GO:0004519">
    <property type="term" value="F:endonuclease activity"/>
    <property type="evidence" value="ECO:0007669"/>
    <property type="project" value="UniProtKB-KW"/>
</dbReference>
<accession>A0ABT4ZEX1</accession>
<evidence type="ECO:0000259" key="5">
    <source>
        <dbReference type="SMART" id="SM00507"/>
    </source>
</evidence>
<dbReference type="InterPro" id="IPR003615">
    <property type="entry name" value="HNH_nuc"/>
</dbReference>
<organism evidence="6 7">
    <name type="scientific">Paracoccus onchidii</name>
    <dbReference type="NCBI Taxonomy" id="3017813"/>
    <lineage>
        <taxon>Bacteria</taxon>
        <taxon>Pseudomonadati</taxon>
        <taxon>Pseudomonadota</taxon>
        <taxon>Alphaproteobacteria</taxon>
        <taxon>Rhodobacterales</taxon>
        <taxon>Paracoccaceae</taxon>
        <taxon>Paracoccus</taxon>
    </lineage>
</organism>
<keyword evidence="1" id="KW-0540">Nuclease</keyword>
<dbReference type="CDD" id="cd00085">
    <property type="entry name" value="HNHc"/>
    <property type="match status" value="1"/>
</dbReference>
<comment type="caution">
    <text evidence="6">The sequence shown here is derived from an EMBL/GenBank/DDBJ whole genome shotgun (WGS) entry which is preliminary data.</text>
</comment>
<dbReference type="RefSeq" id="WP_271889039.1">
    <property type="nucleotide sequence ID" value="NZ_JAQBIE010000011.1"/>
</dbReference>
<evidence type="ECO:0000256" key="3">
    <source>
        <dbReference type="ARBA" id="ARBA00038412"/>
    </source>
</evidence>
<evidence type="ECO:0000313" key="7">
    <source>
        <dbReference type="Proteomes" id="UP001165641"/>
    </source>
</evidence>
<comment type="similarity">
    <text evidence="3">Belongs to the HNH nuclease family.</text>
</comment>
<dbReference type="Gene3D" id="1.10.30.50">
    <property type="match status" value="1"/>
</dbReference>
<evidence type="ECO:0000313" key="6">
    <source>
        <dbReference type="EMBL" id="MDB6177925.1"/>
    </source>
</evidence>
<dbReference type="Pfam" id="PF01844">
    <property type="entry name" value="HNH"/>
    <property type="match status" value="1"/>
</dbReference>
<dbReference type="Proteomes" id="UP001165641">
    <property type="component" value="Unassembled WGS sequence"/>
</dbReference>
<dbReference type="PANTHER" id="PTHR41286:SF1">
    <property type="entry name" value="HNH NUCLEASE YAJD-RELATED"/>
    <property type="match status" value="1"/>
</dbReference>
<evidence type="ECO:0000256" key="2">
    <source>
        <dbReference type="ARBA" id="ARBA00022801"/>
    </source>
</evidence>
<dbReference type="SMART" id="SM00507">
    <property type="entry name" value="HNHc"/>
    <property type="match status" value="1"/>
</dbReference>
<proteinExistence type="inferred from homology"/>
<reference evidence="6" key="1">
    <citation type="submission" date="2022-12" db="EMBL/GenBank/DDBJ databases">
        <title>Paracoccus onchidii sp. nov., isolated from a marine invertebrate from the South China Sea.</title>
        <authorList>
            <person name="Xu S."/>
            <person name="Liu Z."/>
            <person name="Xu Y."/>
        </authorList>
    </citation>
    <scope>NUCLEOTIDE SEQUENCE</scope>
    <source>
        <strain evidence="6">Z330</strain>
    </source>
</reference>
<evidence type="ECO:0000256" key="1">
    <source>
        <dbReference type="ARBA" id="ARBA00022722"/>
    </source>
</evidence>
<keyword evidence="6" id="KW-0255">Endonuclease</keyword>
<evidence type="ECO:0000256" key="4">
    <source>
        <dbReference type="ARBA" id="ARBA00040194"/>
    </source>
</evidence>
<protein>
    <recommendedName>
        <fullName evidence="4">Putative HNH nuclease YajD</fullName>
    </recommendedName>
</protein>
<feature type="domain" description="HNH nuclease" evidence="5">
    <location>
        <begin position="60"/>
        <end position="115"/>
    </location>
</feature>
<dbReference type="PANTHER" id="PTHR41286">
    <property type="entry name" value="HNH NUCLEASE YAJD-RELATED"/>
    <property type="match status" value="1"/>
</dbReference>
<keyword evidence="7" id="KW-1185">Reference proteome</keyword>